<dbReference type="PROSITE" id="PS51504">
    <property type="entry name" value="H15"/>
    <property type="match status" value="1"/>
</dbReference>
<dbReference type="Gene3D" id="1.10.10.10">
    <property type="entry name" value="Winged helix-like DNA-binding domain superfamily/Winged helix DNA-binding domain"/>
    <property type="match status" value="1"/>
</dbReference>
<protein>
    <recommendedName>
        <fullName evidence="6">H15 domain-containing protein</fullName>
    </recommendedName>
</protein>
<dbReference type="SUPFAM" id="SSF46785">
    <property type="entry name" value="Winged helix' DNA-binding domain"/>
    <property type="match status" value="1"/>
</dbReference>
<dbReference type="InterPro" id="IPR005818">
    <property type="entry name" value="Histone_H1/H5_H15"/>
</dbReference>
<gene>
    <name evidence="7" type="ORF">KSP40_PGU020607</name>
</gene>
<feature type="domain" description="H15" evidence="6">
    <location>
        <begin position="13"/>
        <end position="84"/>
    </location>
</feature>
<evidence type="ECO:0000256" key="1">
    <source>
        <dbReference type="ARBA" id="ARBA00004123"/>
    </source>
</evidence>
<dbReference type="PANTHER" id="PTHR11467:SF162">
    <property type="entry name" value="HMG-Y-RELATED PROTEIN A"/>
    <property type="match status" value="1"/>
</dbReference>
<dbReference type="SMART" id="SM00384">
    <property type="entry name" value="AT_hook"/>
    <property type="match status" value="4"/>
</dbReference>
<feature type="compositionally biased region" description="Low complexity" evidence="4">
    <location>
        <begin position="148"/>
        <end position="157"/>
    </location>
</feature>
<evidence type="ECO:0000256" key="3">
    <source>
        <dbReference type="ARBA" id="ARBA00023242"/>
    </source>
</evidence>
<dbReference type="PANTHER" id="PTHR11467">
    <property type="entry name" value="HISTONE H1"/>
    <property type="match status" value="1"/>
</dbReference>
<feature type="chain" id="PRO_5046223788" description="H15 domain-containing protein" evidence="5">
    <location>
        <begin position="28"/>
        <end position="188"/>
    </location>
</feature>
<dbReference type="Proteomes" id="UP001412067">
    <property type="component" value="Unassembled WGS sequence"/>
</dbReference>
<dbReference type="InterPro" id="IPR017956">
    <property type="entry name" value="AT_hook_DNA-bd_motif"/>
</dbReference>
<keyword evidence="2" id="KW-0238">DNA-binding</keyword>
<organism evidence="7 8">
    <name type="scientific">Platanthera guangdongensis</name>
    <dbReference type="NCBI Taxonomy" id="2320717"/>
    <lineage>
        <taxon>Eukaryota</taxon>
        <taxon>Viridiplantae</taxon>
        <taxon>Streptophyta</taxon>
        <taxon>Embryophyta</taxon>
        <taxon>Tracheophyta</taxon>
        <taxon>Spermatophyta</taxon>
        <taxon>Magnoliopsida</taxon>
        <taxon>Liliopsida</taxon>
        <taxon>Asparagales</taxon>
        <taxon>Orchidaceae</taxon>
        <taxon>Orchidoideae</taxon>
        <taxon>Orchideae</taxon>
        <taxon>Orchidinae</taxon>
        <taxon>Platanthera</taxon>
    </lineage>
</organism>
<dbReference type="InterPro" id="IPR036390">
    <property type="entry name" value="WH_DNA-bd_sf"/>
</dbReference>
<feature type="compositionally biased region" description="Basic residues" evidence="4">
    <location>
        <begin position="113"/>
        <end position="122"/>
    </location>
</feature>
<dbReference type="Pfam" id="PF00538">
    <property type="entry name" value="Linker_histone"/>
    <property type="match status" value="1"/>
</dbReference>
<keyword evidence="8" id="KW-1185">Reference proteome</keyword>
<dbReference type="PROSITE" id="PS00354">
    <property type="entry name" value="HMGI_Y"/>
    <property type="match status" value="1"/>
</dbReference>
<sequence>MGTPDFDSDSFFLKKLLLQMILAAIAALGEKEGPNKSEIIKFIEATYSGSLEEGYTAEISDALEKLQDSGELQLVRSHFVKVETVASPRRGRGRPKKPKSVPSPGPAAQTPLRRGRPPKPKGSHAAAVKFAGGISRRRGRPRKKHRPAVVAAPPAGAKGREATAVIGVKRKRGRPRKVKPPAGGAADE</sequence>
<evidence type="ECO:0000313" key="7">
    <source>
        <dbReference type="EMBL" id="KAK8962496.1"/>
    </source>
</evidence>
<feature type="compositionally biased region" description="Basic residues" evidence="4">
    <location>
        <begin position="135"/>
        <end position="147"/>
    </location>
</feature>
<evidence type="ECO:0000256" key="5">
    <source>
        <dbReference type="SAM" id="SignalP"/>
    </source>
</evidence>
<name>A0ABR2MFL5_9ASPA</name>
<keyword evidence="3" id="KW-0539">Nucleus</keyword>
<evidence type="ECO:0000259" key="6">
    <source>
        <dbReference type="PROSITE" id="PS51504"/>
    </source>
</evidence>
<feature type="compositionally biased region" description="Basic residues" evidence="4">
    <location>
        <begin position="168"/>
        <end position="179"/>
    </location>
</feature>
<dbReference type="PRINTS" id="PR00929">
    <property type="entry name" value="ATHOOK"/>
</dbReference>
<evidence type="ECO:0000256" key="4">
    <source>
        <dbReference type="SAM" id="MobiDB-lite"/>
    </source>
</evidence>
<feature type="region of interest" description="Disordered" evidence="4">
    <location>
        <begin position="83"/>
        <end position="188"/>
    </location>
</feature>
<comment type="subcellular location">
    <subcellularLocation>
        <location evidence="1">Nucleus</location>
    </subcellularLocation>
</comment>
<proteinExistence type="predicted"/>
<comment type="caution">
    <text evidence="7">The sequence shown here is derived from an EMBL/GenBank/DDBJ whole genome shotgun (WGS) entry which is preliminary data.</text>
</comment>
<evidence type="ECO:0000256" key="2">
    <source>
        <dbReference type="ARBA" id="ARBA00023125"/>
    </source>
</evidence>
<feature type="compositionally biased region" description="Basic residues" evidence="4">
    <location>
        <begin position="89"/>
        <end position="99"/>
    </location>
</feature>
<dbReference type="SMART" id="SM00526">
    <property type="entry name" value="H15"/>
    <property type="match status" value="1"/>
</dbReference>
<dbReference type="InterPro" id="IPR036388">
    <property type="entry name" value="WH-like_DNA-bd_sf"/>
</dbReference>
<dbReference type="EMBL" id="JBBWWR010000008">
    <property type="protein sequence ID" value="KAK8962496.1"/>
    <property type="molecule type" value="Genomic_DNA"/>
</dbReference>
<reference evidence="7 8" key="1">
    <citation type="journal article" date="2022" name="Nat. Plants">
        <title>Genomes of leafy and leafless Platanthera orchids illuminate the evolution of mycoheterotrophy.</title>
        <authorList>
            <person name="Li M.H."/>
            <person name="Liu K.W."/>
            <person name="Li Z."/>
            <person name="Lu H.C."/>
            <person name="Ye Q.L."/>
            <person name="Zhang D."/>
            <person name="Wang J.Y."/>
            <person name="Li Y.F."/>
            <person name="Zhong Z.M."/>
            <person name="Liu X."/>
            <person name="Yu X."/>
            <person name="Liu D.K."/>
            <person name="Tu X.D."/>
            <person name="Liu B."/>
            <person name="Hao Y."/>
            <person name="Liao X.Y."/>
            <person name="Jiang Y.T."/>
            <person name="Sun W.H."/>
            <person name="Chen J."/>
            <person name="Chen Y.Q."/>
            <person name="Ai Y."/>
            <person name="Zhai J.W."/>
            <person name="Wu S.S."/>
            <person name="Zhou Z."/>
            <person name="Hsiao Y.Y."/>
            <person name="Wu W.L."/>
            <person name="Chen Y.Y."/>
            <person name="Lin Y.F."/>
            <person name="Hsu J.L."/>
            <person name="Li C.Y."/>
            <person name="Wang Z.W."/>
            <person name="Zhao X."/>
            <person name="Zhong W.Y."/>
            <person name="Ma X.K."/>
            <person name="Ma L."/>
            <person name="Huang J."/>
            <person name="Chen G.Z."/>
            <person name="Huang M.Z."/>
            <person name="Huang L."/>
            <person name="Peng D.H."/>
            <person name="Luo Y.B."/>
            <person name="Zou S.Q."/>
            <person name="Chen S.P."/>
            <person name="Lan S."/>
            <person name="Tsai W.C."/>
            <person name="Van de Peer Y."/>
            <person name="Liu Z.J."/>
        </authorList>
    </citation>
    <scope>NUCLEOTIDE SEQUENCE [LARGE SCALE GENOMIC DNA]</scope>
    <source>
        <strain evidence="7">Lor288</strain>
    </source>
</reference>
<feature type="signal peptide" evidence="5">
    <location>
        <begin position="1"/>
        <end position="27"/>
    </location>
</feature>
<dbReference type="InterPro" id="IPR000637">
    <property type="entry name" value="HMGI/Y_DNA-bd_CS"/>
</dbReference>
<evidence type="ECO:0000313" key="8">
    <source>
        <dbReference type="Proteomes" id="UP001412067"/>
    </source>
</evidence>
<keyword evidence="5" id="KW-0732">Signal</keyword>
<accession>A0ABR2MFL5</accession>